<evidence type="ECO:0000313" key="10">
    <source>
        <dbReference type="Proteomes" id="UP000641741"/>
    </source>
</evidence>
<evidence type="ECO:0000256" key="7">
    <source>
        <dbReference type="SAM" id="Coils"/>
    </source>
</evidence>
<dbReference type="RefSeq" id="WP_186969651.1">
    <property type="nucleotide sequence ID" value="NZ_JACOPK010000004.1"/>
</dbReference>
<dbReference type="EMBL" id="JACOPK010000004">
    <property type="protein sequence ID" value="MBC5695379.1"/>
    <property type="molecule type" value="Genomic_DNA"/>
</dbReference>
<evidence type="ECO:0000256" key="5">
    <source>
        <dbReference type="ARBA" id="ARBA00023054"/>
    </source>
</evidence>
<evidence type="ECO:0000313" key="9">
    <source>
        <dbReference type="EMBL" id="MBC5695379.1"/>
    </source>
</evidence>
<reference evidence="9 10" key="1">
    <citation type="submission" date="2020-08" db="EMBL/GenBank/DDBJ databases">
        <title>Genome public.</title>
        <authorList>
            <person name="Liu C."/>
            <person name="Sun Q."/>
        </authorList>
    </citation>
    <scope>NUCLEOTIDE SEQUENCE [LARGE SCALE GENOMIC DNA]</scope>
    <source>
        <strain evidence="9 10">M2</strain>
    </source>
</reference>
<feature type="region of interest" description="Disordered" evidence="8">
    <location>
        <begin position="153"/>
        <end position="193"/>
    </location>
</feature>
<keyword evidence="3" id="KW-0963">Cytoplasm</keyword>
<dbReference type="NCBIfam" id="TIGR03544">
    <property type="entry name" value="DivI1A_domain"/>
    <property type="match status" value="1"/>
</dbReference>
<keyword evidence="4" id="KW-0132">Cell division</keyword>
<proteinExistence type="inferred from homology"/>
<comment type="similarity">
    <text evidence="2">Belongs to the DivIVA family.</text>
</comment>
<evidence type="ECO:0000256" key="6">
    <source>
        <dbReference type="ARBA" id="ARBA00023306"/>
    </source>
</evidence>
<comment type="caution">
    <text evidence="9">The sequence shown here is derived from an EMBL/GenBank/DDBJ whole genome shotgun (WGS) entry which is preliminary data.</text>
</comment>
<dbReference type="InterPro" id="IPR019933">
    <property type="entry name" value="DivIVA_domain"/>
</dbReference>
<name>A0ABR7GM49_9FIRM</name>
<keyword evidence="10" id="KW-1185">Reference proteome</keyword>
<feature type="coiled-coil region" evidence="7">
    <location>
        <begin position="28"/>
        <end position="55"/>
    </location>
</feature>
<keyword evidence="6" id="KW-0131">Cell cycle</keyword>
<evidence type="ECO:0000256" key="1">
    <source>
        <dbReference type="ARBA" id="ARBA00004496"/>
    </source>
</evidence>
<dbReference type="Gene3D" id="6.10.250.660">
    <property type="match status" value="1"/>
</dbReference>
<dbReference type="InterPro" id="IPR007793">
    <property type="entry name" value="DivIVA_fam"/>
</dbReference>
<evidence type="ECO:0000256" key="4">
    <source>
        <dbReference type="ARBA" id="ARBA00022618"/>
    </source>
</evidence>
<sequence>MTVQEIQEIGFEKAVFGGYDMKSVDTFLERVAEEFAAMQKENASLKAKMKVLVDKIEEYRGVEDGMRRTLMSAQSIAQDTIDKAKKEAEDIVAAAKTETESKVQDTRSEIELEARKLEAARKSTVEFVARVSAAYQAQAKALVELAKAEKLVQPAQTQEKTKVDDKTTKIAKPAADEKNAAADKADAPAEDSTRKFDFGELKFGADYDPKKTK</sequence>
<feature type="compositionally biased region" description="Basic and acidic residues" evidence="8">
    <location>
        <begin position="159"/>
        <end position="193"/>
    </location>
</feature>
<evidence type="ECO:0000256" key="8">
    <source>
        <dbReference type="SAM" id="MobiDB-lite"/>
    </source>
</evidence>
<keyword evidence="5 7" id="KW-0175">Coiled coil</keyword>
<dbReference type="PANTHER" id="PTHR35794:SF2">
    <property type="entry name" value="CELL DIVISION PROTEIN DIVIVA"/>
    <property type="match status" value="1"/>
</dbReference>
<organism evidence="9 10">
    <name type="scientific">Agathobaculum hominis</name>
    <dbReference type="NCBI Taxonomy" id="2763014"/>
    <lineage>
        <taxon>Bacteria</taxon>
        <taxon>Bacillati</taxon>
        <taxon>Bacillota</taxon>
        <taxon>Clostridia</taxon>
        <taxon>Eubacteriales</taxon>
        <taxon>Butyricicoccaceae</taxon>
        <taxon>Agathobaculum</taxon>
    </lineage>
</organism>
<dbReference type="PANTHER" id="PTHR35794">
    <property type="entry name" value="CELL DIVISION PROTEIN DIVIVA"/>
    <property type="match status" value="1"/>
</dbReference>
<comment type="subcellular location">
    <subcellularLocation>
        <location evidence="1">Cytoplasm</location>
    </subcellularLocation>
</comment>
<accession>A0ABR7GM49</accession>
<protein>
    <submittedName>
        <fullName evidence="9">DivIVA domain-containing protein</fullName>
    </submittedName>
</protein>
<evidence type="ECO:0000256" key="3">
    <source>
        <dbReference type="ARBA" id="ARBA00022490"/>
    </source>
</evidence>
<dbReference type="Proteomes" id="UP000641741">
    <property type="component" value="Unassembled WGS sequence"/>
</dbReference>
<gene>
    <name evidence="9" type="ORF">H8S02_05390</name>
</gene>
<evidence type="ECO:0000256" key="2">
    <source>
        <dbReference type="ARBA" id="ARBA00009008"/>
    </source>
</evidence>
<dbReference type="Pfam" id="PF05103">
    <property type="entry name" value="DivIVA"/>
    <property type="match status" value="1"/>
</dbReference>